<protein>
    <submittedName>
        <fullName evidence="1">DUF3703 domain-containing protein</fullName>
    </submittedName>
</protein>
<name>A0A4P6UK55_9BURK</name>
<dbReference type="AlphaFoldDB" id="A0A4P6UK55"/>
<accession>A0A4P6UK55</accession>
<dbReference type="EMBL" id="CP031395">
    <property type="protein sequence ID" value="QBK05453.1"/>
    <property type="molecule type" value="Genomic_DNA"/>
</dbReference>
<reference evidence="1 2" key="1">
    <citation type="submission" date="2018-07" db="EMBL/GenBank/DDBJ databases">
        <title>Exploring interactions and the metabolic potential of the ultra-small soil bacteria Hylemonella gracilis.</title>
        <authorList>
            <person name="Tyc O."/>
            <person name="Kulkarni P."/>
            <person name="Gawehns F."/>
            <person name="Hundscheid M."/>
            <person name="Zweers H."/>
            <person name="Garbeva P."/>
        </authorList>
    </citation>
    <scope>NUCLEOTIDE SEQUENCE [LARGE SCALE GENOMIC DNA]</scope>
    <source>
        <strain evidence="1 2">NS1</strain>
    </source>
</reference>
<dbReference type="Proteomes" id="UP000292939">
    <property type="component" value="Chromosome"/>
</dbReference>
<dbReference type="RefSeq" id="WP_131280526.1">
    <property type="nucleotide sequence ID" value="NZ_CP031395.1"/>
</dbReference>
<dbReference type="InterPro" id="IPR022172">
    <property type="entry name" value="DUF3703"/>
</dbReference>
<proteinExistence type="predicted"/>
<sequence length="139" mass="14752">MVTRIESAAGHDQDRARHAALLRSAREQTEAEQAWCYLQAAHIVGQQAFKPHLETHARMLALACRTRDWGEAAGQGLRLLLVPLGHLTGRLPLGNPGRATVSAVTPLPVPVALQTLIDAAGPACEQSGQTESGQIGPTP</sequence>
<organism evidence="1 2">
    <name type="scientific">Hylemonella gracilis</name>
    <dbReference type="NCBI Taxonomy" id="80880"/>
    <lineage>
        <taxon>Bacteria</taxon>
        <taxon>Pseudomonadati</taxon>
        <taxon>Pseudomonadota</taxon>
        <taxon>Betaproteobacteria</taxon>
        <taxon>Burkholderiales</taxon>
        <taxon>Comamonadaceae</taxon>
        <taxon>Hylemonella</taxon>
    </lineage>
</organism>
<dbReference type="KEGG" id="hgr:DW355_12510"/>
<dbReference type="Pfam" id="PF12487">
    <property type="entry name" value="DUF3703"/>
    <property type="match status" value="1"/>
</dbReference>
<gene>
    <name evidence="1" type="ORF">DW355_12510</name>
</gene>
<dbReference type="OrthoDB" id="330101at2"/>
<evidence type="ECO:0000313" key="1">
    <source>
        <dbReference type="EMBL" id="QBK05453.1"/>
    </source>
</evidence>
<evidence type="ECO:0000313" key="2">
    <source>
        <dbReference type="Proteomes" id="UP000292939"/>
    </source>
</evidence>